<protein>
    <submittedName>
        <fullName evidence="2">GNAT family acetyltransferase</fullName>
    </submittedName>
</protein>
<reference evidence="2 3" key="1">
    <citation type="journal article" date="2015" name="Genome Announc.">
        <title>Expanding the biotechnology potential of lactobacilli through comparative genomics of 213 strains and associated genera.</title>
        <authorList>
            <person name="Sun Z."/>
            <person name="Harris H.M."/>
            <person name="McCann A."/>
            <person name="Guo C."/>
            <person name="Argimon S."/>
            <person name="Zhang W."/>
            <person name="Yang X."/>
            <person name="Jeffery I.B."/>
            <person name="Cooney J.C."/>
            <person name="Kagawa T.F."/>
            <person name="Liu W."/>
            <person name="Song Y."/>
            <person name="Salvetti E."/>
            <person name="Wrobel A."/>
            <person name="Rasinkangas P."/>
            <person name="Parkhill J."/>
            <person name="Rea M.C."/>
            <person name="O'Sullivan O."/>
            <person name="Ritari J."/>
            <person name="Douillard F.P."/>
            <person name="Paul Ross R."/>
            <person name="Yang R."/>
            <person name="Briner A.E."/>
            <person name="Felis G.E."/>
            <person name="de Vos W.M."/>
            <person name="Barrangou R."/>
            <person name="Klaenhammer T.R."/>
            <person name="Caufield P.W."/>
            <person name="Cui Y."/>
            <person name="Zhang H."/>
            <person name="O'Toole P.W."/>
        </authorList>
    </citation>
    <scope>NUCLEOTIDE SEQUENCE [LARGE SCALE GENOMIC DNA]</scope>
    <source>
        <strain evidence="2 3">DSM 19519</strain>
    </source>
</reference>
<dbReference type="InterPro" id="IPR016181">
    <property type="entry name" value="Acyl_CoA_acyltransferase"/>
</dbReference>
<feature type="domain" description="N-acetyltransferase" evidence="1">
    <location>
        <begin position="3"/>
        <end position="157"/>
    </location>
</feature>
<comment type="caution">
    <text evidence="2">The sequence shown here is derived from an EMBL/GenBank/DDBJ whole genome shotgun (WGS) entry which is preliminary data.</text>
</comment>
<dbReference type="PATRIC" id="fig|1423759.3.peg.188"/>
<evidence type="ECO:0000313" key="2">
    <source>
        <dbReference type="EMBL" id="KRL07066.1"/>
    </source>
</evidence>
<keyword evidence="3" id="KW-1185">Reference proteome</keyword>
<dbReference type="STRING" id="1423759.FC92_GL000184"/>
<evidence type="ECO:0000313" key="3">
    <source>
        <dbReference type="Proteomes" id="UP000051448"/>
    </source>
</evidence>
<dbReference type="CDD" id="cd04301">
    <property type="entry name" value="NAT_SF"/>
    <property type="match status" value="1"/>
</dbReference>
<dbReference type="SUPFAM" id="SSF55729">
    <property type="entry name" value="Acyl-CoA N-acyltransferases (Nat)"/>
    <property type="match status" value="1"/>
</dbReference>
<dbReference type="InterPro" id="IPR050276">
    <property type="entry name" value="MshD_Acetyltransferase"/>
</dbReference>
<dbReference type="PANTHER" id="PTHR43617">
    <property type="entry name" value="L-AMINO ACID N-ACETYLTRANSFERASE"/>
    <property type="match status" value="1"/>
</dbReference>
<name>A0A0R1MPP4_9LACO</name>
<dbReference type="RefSeq" id="WP_057869332.1">
    <property type="nucleotide sequence ID" value="NZ_AZDX01000010.1"/>
</dbReference>
<evidence type="ECO:0000259" key="1">
    <source>
        <dbReference type="PROSITE" id="PS51186"/>
    </source>
</evidence>
<dbReference type="Proteomes" id="UP000051448">
    <property type="component" value="Unassembled WGS sequence"/>
</dbReference>
<gene>
    <name evidence="2" type="ORF">FC92_GL000184</name>
</gene>
<dbReference type="AlphaFoldDB" id="A0A0R1MPP4"/>
<dbReference type="PROSITE" id="PS51186">
    <property type="entry name" value="GNAT"/>
    <property type="match status" value="1"/>
</dbReference>
<sequence length="157" mass="18484">MKLRFQKLTTQNIRAVWQISREVMTLTEDPYPYSSTDYDKFVEKVSHGTAIVANLKNLVVGALIYYPSYNSKDVIEFEVFISKKYQRLGIGQKLITQMINDASTHNIKRINLDVLSTNPVAIKFYENLGFTRFVTEKNRFFINNRYVNNYKYFKIIN</sequence>
<keyword evidence="2" id="KW-0808">Transferase</keyword>
<dbReference type="GO" id="GO:0016747">
    <property type="term" value="F:acyltransferase activity, transferring groups other than amino-acyl groups"/>
    <property type="evidence" value="ECO:0007669"/>
    <property type="project" value="InterPro"/>
</dbReference>
<proteinExistence type="predicted"/>
<dbReference type="Gene3D" id="3.40.630.30">
    <property type="match status" value="1"/>
</dbReference>
<dbReference type="GeneID" id="98310741"/>
<dbReference type="InterPro" id="IPR000182">
    <property type="entry name" value="GNAT_dom"/>
</dbReference>
<dbReference type="Pfam" id="PF00583">
    <property type="entry name" value="Acetyltransf_1"/>
    <property type="match status" value="1"/>
</dbReference>
<organism evidence="2 3">
    <name type="scientific">Liquorilactobacillus hordei DSM 19519</name>
    <dbReference type="NCBI Taxonomy" id="1423759"/>
    <lineage>
        <taxon>Bacteria</taxon>
        <taxon>Bacillati</taxon>
        <taxon>Bacillota</taxon>
        <taxon>Bacilli</taxon>
        <taxon>Lactobacillales</taxon>
        <taxon>Lactobacillaceae</taxon>
        <taxon>Liquorilactobacillus</taxon>
    </lineage>
</organism>
<dbReference type="OrthoDB" id="9794566at2"/>
<accession>A0A0R1MPP4</accession>
<dbReference type="EMBL" id="AZDX01000010">
    <property type="protein sequence ID" value="KRL07066.1"/>
    <property type="molecule type" value="Genomic_DNA"/>
</dbReference>